<reference evidence="1 2" key="1">
    <citation type="submission" date="2016-10" db="EMBL/GenBank/DDBJ databases">
        <authorList>
            <person name="de Groot N.N."/>
        </authorList>
    </citation>
    <scope>NUCLEOTIDE SEQUENCE [LARGE SCALE GENOMIC DNA]</scope>
    <source>
        <strain evidence="1 2">S137</strain>
    </source>
</reference>
<gene>
    <name evidence="1" type="ORF">SAMN05216366_102161</name>
</gene>
<sequence length="44" mass="4798">MVVKVKRACPFCGEMEVEVYEHHAEVAGLKYAAFIPNVQFAGAG</sequence>
<proteinExistence type="predicted"/>
<evidence type="ECO:0000313" key="2">
    <source>
        <dbReference type="Proteomes" id="UP000182412"/>
    </source>
</evidence>
<protein>
    <submittedName>
        <fullName evidence="1">Uncharacterized protein</fullName>
    </submittedName>
</protein>
<organism evidence="1 2">
    <name type="scientific">Selenomonas ruminantium</name>
    <dbReference type="NCBI Taxonomy" id="971"/>
    <lineage>
        <taxon>Bacteria</taxon>
        <taxon>Bacillati</taxon>
        <taxon>Bacillota</taxon>
        <taxon>Negativicutes</taxon>
        <taxon>Selenomonadales</taxon>
        <taxon>Selenomonadaceae</taxon>
        <taxon>Selenomonas</taxon>
    </lineage>
</organism>
<dbReference type="Proteomes" id="UP000182412">
    <property type="component" value="Unassembled WGS sequence"/>
</dbReference>
<accession>A0A1H0N3K1</accession>
<dbReference type="RefSeq" id="WP_256324570.1">
    <property type="nucleotide sequence ID" value="NZ_FNJQ01000002.1"/>
</dbReference>
<name>A0A1H0N3K1_SELRU</name>
<evidence type="ECO:0000313" key="1">
    <source>
        <dbReference type="EMBL" id="SDO87247.1"/>
    </source>
</evidence>
<dbReference type="EMBL" id="FNJQ01000002">
    <property type="protein sequence ID" value="SDO87247.1"/>
    <property type="molecule type" value="Genomic_DNA"/>
</dbReference>
<dbReference type="AlphaFoldDB" id="A0A1H0N3K1"/>